<organism evidence="1 2">
    <name type="scientific">Auxenochlorella protothecoides</name>
    <name type="common">Green microalga</name>
    <name type="synonym">Chlorella protothecoides</name>
    <dbReference type="NCBI Taxonomy" id="3075"/>
    <lineage>
        <taxon>Eukaryota</taxon>
        <taxon>Viridiplantae</taxon>
        <taxon>Chlorophyta</taxon>
        <taxon>core chlorophytes</taxon>
        <taxon>Trebouxiophyceae</taxon>
        <taxon>Chlorellales</taxon>
        <taxon>Chlorellaceae</taxon>
        <taxon>Auxenochlorella</taxon>
    </lineage>
</organism>
<sequence>MHSLCQVVGVEGGGGGMGCIEVGMLGWGTRGWGRWCEWLWAAGQGTVVLGIARGAGWKRIQDGIECRGGHLRV</sequence>
<protein>
    <submittedName>
        <fullName evidence="1">Uncharacterized protein</fullName>
    </submittedName>
</protein>
<dbReference type="AlphaFoldDB" id="A0A087STM3"/>
<evidence type="ECO:0000313" key="2">
    <source>
        <dbReference type="Proteomes" id="UP000028924"/>
    </source>
</evidence>
<dbReference type="Proteomes" id="UP000028924">
    <property type="component" value="Unassembled WGS sequence"/>
</dbReference>
<proteinExistence type="predicted"/>
<accession>A0A087STM3</accession>
<dbReference type="KEGG" id="apro:F751_3694"/>
<dbReference type="RefSeq" id="XP_011402126.1">
    <property type="nucleotide sequence ID" value="XM_011403824.1"/>
</dbReference>
<keyword evidence="2" id="KW-1185">Reference proteome</keyword>
<reference evidence="1 2" key="1">
    <citation type="journal article" date="2014" name="BMC Genomics">
        <title>Oil accumulation mechanisms of the oleaginous microalga Chlorella protothecoides revealed through its genome, transcriptomes, and proteomes.</title>
        <authorList>
            <person name="Gao C."/>
            <person name="Wang Y."/>
            <person name="Shen Y."/>
            <person name="Yan D."/>
            <person name="He X."/>
            <person name="Dai J."/>
            <person name="Wu Q."/>
        </authorList>
    </citation>
    <scope>NUCLEOTIDE SEQUENCE [LARGE SCALE GENOMIC DNA]</scope>
    <source>
        <strain evidence="1 2">0710</strain>
    </source>
</reference>
<dbReference type="GeneID" id="23615085"/>
<evidence type="ECO:0000313" key="1">
    <source>
        <dbReference type="EMBL" id="KFM29077.1"/>
    </source>
</evidence>
<name>A0A087STM3_AUXPR</name>
<dbReference type="EMBL" id="KL662186">
    <property type="protein sequence ID" value="KFM29077.1"/>
    <property type="molecule type" value="Genomic_DNA"/>
</dbReference>
<gene>
    <name evidence="1" type="ORF">F751_3694</name>
</gene>